<dbReference type="PRINTS" id="PR00270">
    <property type="entry name" value="CALCITONINA"/>
</dbReference>
<keyword evidence="5 9" id="KW-0732">Signal</keyword>
<evidence type="ECO:0000256" key="3">
    <source>
        <dbReference type="ARBA" id="ARBA00022525"/>
    </source>
</evidence>
<evidence type="ECO:0000256" key="2">
    <source>
        <dbReference type="ARBA" id="ARBA00009222"/>
    </source>
</evidence>
<evidence type="ECO:0000256" key="6">
    <source>
        <dbReference type="ARBA" id="ARBA00022815"/>
    </source>
</evidence>
<keyword evidence="12" id="KW-1185">Reference proteome</keyword>
<organism evidence="11 12">
    <name type="scientific">Perca flavescens</name>
    <name type="common">American yellow perch</name>
    <name type="synonym">Morone flavescens</name>
    <dbReference type="NCBI Taxonomy" id="8167"/>
    <lineage>
        <taxon>Eukaryota</taxon>
        <taxon>Metazoa</taxon>
        <taxon>Chordata</taxon>
        <taxon>Craniata</taxon>
        <taxon>Vertebrata</taxon>
        <taxon>Euteleostomi</taxon>
        <taxon>Actinopterygii</taxon>
        <taxon>Neopterygii</taxon>
        <taxon>Teleostei</taxon>
        <taxon>Neoteleostei</taxon>
        <taxon>Acanthomorphata</taxon>
        <taxon>Eupercaria</taxon>
        <taxon>Perciformes</taxon>
        <taxon>Percoidei</taxon>
        <taxon>Percidae</taxon>
        <taxon>Percinae</taxon>
        <taxon>Perca</taxon>
    </lineage>
</organism>
<dbReference type="PANTHER" id="PTHR10505">
    <property type="entry name" value="CALCITONIN-RELATED"/>
    <property type="match status" value="1"/>
</dbReference>
<keyword evidence="3" id="KW-0964">Secreted</keyword>
<dbReference type="PANTHER" id="PTHR10505:SF16">
    <property type="entry name" value="CALCITONIN"/>
    <property type="match status" value="1"/>
</dbReference>
<dbReference type="Proteomes" id="UP000295070">
    <property type="component" value="Chromosome 1"/>
</dbReference>
<comment type="similarity">
    <text evidence="2">Belongs to the calcitonin family.</text>
</comment>
<evidence type="ECO:0000256" key="4">
    <source>
        <dbReference type="ARBA" id="ARBA00022702"/>
    </source>
</evidence>
<dbReference type="InterPro" id="IPR001693">
    <property type="entry name" value="Calcitonin_peptide-like"/>
</dbReference>
<dbReference type="EMBL" id="SCKG01000001">
    <property type="protein sequence ID" value="TDH17025.1"/>
    <property type="molecule type" value="Genomic_DNA"/>
</dbReference>
<reference evidence="11 12" key="1">
    <citation type="submission" date="2019-01" db="EMBL/GenBank/DDBJ databases">
        <title>A chromosome-scale genome assembly of the yellow perch, Perca flavescens.</title>
        <authorList>
            <person name="Feron R."/>
            <person name="Morvezen R."/>
            <person name="Bestin A."/>
            <person name="Haffray P."/>
            <person name="Klopp C."/>
            <person name="Zahm M."/>
            <person name="Cabau C."/>
            <person name="Roques C."/>
            <person name="Donnadieu C."/>
            <person name="Bouchez O."/>
            <person name="Christie M."/>
            <person name="Larson W."/>
            <person name="Guiguen Y."/>
        </authorList>
    </citation>
    <scope>NUCLEOTIDE SEQUENCE [LARGE SCALE GENOMIC DNA]</scope>
    <source>
        <strain evidence="11">YP-PL-M2</strain>
        <tissue evidence="11">Blood</tissue>
    </source>
</reference>
<feature type="chain" id="PRO_5019746384" description="Calcitonin peptide-like domain-containing protein" evidence="9">
    <location>
        <begin position="26"/>
        <end position="192"/>
    </location>
</feature>
<comment type="subcellular location">
    <subcellularLocation>
        <location evidence="1">Secreted</location>
    </subcellularLocation>
</comment>
<evidence type="ECO:0000313" key="12">
    <source>
        <dbReference type="Proteomes" id="UP000295070"/>
    </source>
</evidence>
<dbReference type="InterPro" id="IPR021118">
    <property type="entry name" value="Calcitonin"/>
</dbReference>
<evidence type="ECO:0000259" key="10">
    <source>
        <dbReference type="SMART" id="SM00113"/>
    </source>
</evidence>
<evidence type="ECO:0000256" key="9">
    <source>
        <dbReference type="SAM" id="SignalP"/>
    </source>
</evidence>
<proteinExistence type="inferred from homology"/>
<gene>
    <name evidence="11" type="ORF">EPR50_G00004130</name>
</gene>
<dbReference type="InterPro" id="IPR021116">
    <property type="entry name" value="Calcitonin/adrenomedullin"/>
</dbReference>
<name>A0A484DPG7_PERFV</name>
<evidence type="ECO:0000313" key="11">
    <source>
        <dbReference type="EMBL" id="TDH17025.1"/>
    </source>
</evidence>
<evidence type="ECO:0000256" key="5">
    <source>
        <dbReference type="ARBA" id="ARBA00022729"/>
    </source>
</evidence>
<evidence type="ECO:0000256" key="1">
    <source>
        <dbReference type="ARBA" id="ARBA00004613"/>
    </source>
</evidence>
<dbReference type="InterPro" id="IPR021117">
    <property type="entry name" value="Calcitonin-like"/>
</dbReference>
<protein>
    <recommendedName>
        <fullName evidence="10">Calcitonin peptide-like domain-containing protein</fullName>
    </recommendedName>
</protein>
<dbReference type="STRING" id="8167.A0A484DPG7"/>
<comment type="caution">
    <text evidence="11">The sequence shown here is derived from an EMBL/GenBank/DDBJ whole genome shotgun (WGS) entry which is preliminary data.</text>
</comment>
<evidence type="ECO:0000256" key="8">
    <source>
        <dbReference type="PIRSR" id="PIRSR621116-50"/>
    </source>
</evidence>
<keyword evidence="4" id="KW-0372">Hormone</keyword>
<dbReference type="AlphaFoldDB" id="A0A484DPG7"/>
<dbReference type="SMART" id="SM00113">
    <property type="entry name" value="CALCITONIN"/>
    <property type="match status" value="1"/>
</dbReference>
<keyword evidence="6" id="KW-0027">Amidation</keyword>
<sequence length="192" mass="21669">MIMQKLWTLLLAYALIICQMYVTQAAPSRTSKESMSDGIILSNDDAQRLLQAIKEFMQITSDEQDTADGNSLDRPMSKRCTGLSTCVLGKLSQDIHKLQTYPRTKEDWDTATSFPPTWVPRHLADGRGVALCEHKSRYMDQVPPLSEKNCIIIYLQTLGSRNLYSILHKHGLILLSDYNQKVGITYSLLVCA</sequence>
<evidence type="ECO:0000256" key="7">
    <source>
        <dbReference type="ARBA" id="ARBA00023157"/>
    </source>
</evidence>
<dbReference type="Pfam" id="PF00214">
    <property type="entry name" value="Calc_CGRP_IAPP"/>
    <property type="match status" value="1"/>
</dbReference>
<dbReference type="GO" id="GO:0005179">
    <property type="term" value="F:hormone activity"/>
    <property type="evidence" value="ECO:0007669"/>
    <property type="project" value="UniProtKB-KW"/>
</dbReference>
<accession>A0A484DPG7</accession>
<feature type="domain" description="Calcitonin peptide-like" evidence="10">
    <location>
        <begin position="78"/>
        <end position="107"/>
    </location>
</feature>
<dbReference type="GO" id="GO:0005615">
    <property type="term" value="C:extracellular space"/>
    <property type="evidence" value="ECO:0007669"/>
    <property type="project" value="TreeGrafter"/>
</dbReference>
<keyword evidence="7 8" id="KW-1015">Disulfide bond</keyword>
<feature type="disulfide bond" evidence="8">
    <location>
        <begin position="80"/>
        <end position="86"/>
    </location>
</feature>
<dbReference type="GO" id="GO:0031716">
    <property type="term" value="F:calcitonin receptor binding"/>
    <property type="evidence" value="ECO:0007669"/>
    <property type="project" value="TreeGrafter"/>
</dbReference>
<feature type="signal peptide" evidence="9">
    <location>
        <begin position="1"/>
        <end position="25"/>
    </location>
</feature>